<evidence type="ECO:0000256" key="2">
    <source>
        <dbReference type="ARBA" id="ARBA00023043"/>
    </source>
</evidence>
<gene>
    <name evidence="4" type="ORF">BCR32DRAFT_274422</name>
</gene>
<dbReference type="EMBL" id="MCFG01000008">
    <property type="protein sequence ID" value="ORX87447.1"/>
    <property type="molecule type" value="Genomic_DNA"/>
</dbReference>
<dbReference type="PANTHER" id="PTHR24126:SF14">
    <property type="entry name" value="ANK_REP_REGION DOMAIN-CONTAINING PROTEIN"/>
    <property type="match status" value="1"/>
</dbReference>
<reference evidence="4 5" key="2">
    <citation type="submission" date="2016-08" db="EMBL/GenBank/DDBJ databases">
        <title>Pervasive Adenine N6-methylation of Active Genes in Fungi.</title>
        <authorList>
            <consortium name="DOE Joint Genome Institute"/>
            <person name="Mondo S.J."/>
            <person name="Dannebaum R.O."/>
            <person name="Kuo R.C."/>
            <person name="Labutti K."/>
            <person name="Haridas S."/>
            <person name="Kuo A."/>
            <person name="Salamov A."/>
            <person name="Ahrendt S.R."/>
            <person name="Lipzen A."/>
            <person name="Sullivan W."/>
            <person name="Andreopoulos W.B."/>
            <person name="Clum A."/>
            <person name="Lindquist E."/>
            <person name="Daum C."/>
            <person name="Ramamoorthy G.K."/>
            <person name="Gryganskyi A."/>
            <person name="Culley D."/>
            <person name="Magnuson J.K."/>
            <person name="James T.Y."/>
            <person name="O'Malley M.A."/>
            <person name="Stajich J.E."/>
            <person name="Spatafora J.W."/>
            <person name="Visel A."/>
            <person name="Grigoriev I.V."/>
        </authorList>
    </citation>
    <scope>NUCLEOTIDE SEQUENCE [LARGE SCALE GENOMIC DNA]</scope>
    <source>
        <strain evidence="4 5">S4</strain>
    </source>
</reference>
<evidence type="ECO:0000256" key="3">
    <source>
        <dbReference type="PROSITE-ProRule" id="PRU00023"/>
    </source>
</evidence>
<keyword evidence="5" id="KW-1185">Reference proteome</keyword>
<dbReference type="PANTHER" id="PTHR24126">
    <property type="entry name" value="ANKYRIN REPEAT, PH AND SEC7 DOMAIN CONTAINING PROTEIN SECG-RELATED"/>
    <property type="match status" value="1"/>
</dbReference>
<dbReference type="PROSITE" id="PS50088">
    <property type="entry name" value="ANK_REPEAT"/>
    <property type="match status" value="1"/>
</dbReference>
<keyword evidence="2 3" id="KW-0040">ANK repeat</keyword>
<sequence>MSLDITERNNILKIINKNNISLLRKYVTENNISLISFNNENFDILIYSIEKKASIEIIKFIINQCKYETFNYYVTENDKDKVPLYSAIAKNNFIIADFLIKKNADINYFTPNIIIYLYNTFSLNPKNLNYILNNGFNKEYINEEIFLAMIEKKKASFLNIIFKHYIFNEDFILNLLKIYKNKEPLTKKQFNDLITNERNKLIITEEMYQHAVELNRNEIIKILFNNDSSEQDVIFCRINEYDILEKAVKINDYKFVNNVLKYEPFNFKSINAKSILLEVSQYNNLDIIKLFVESSLKATNNGYYKKIEKNSKSNNKYNIHYLSFMLNMLIKTRNLSFIKYFIEDTEFKSYININAKDINDEYPIITAFYTDDLNIFEYLIEKGADCNTKNCNGNSLISLSIDKNDGKEYIKKMLNENVKTIKEEFIFGSDSLMKAINNNNINIVILLVRYGLEHNINMNTIDRNGNTPLTLAYRLEYQVFSNF</sequence>
<dbReference type="Gene3D" id="1.25.40.20">
    <property type="entry name" value="Ankyrin repeat-containing domain"/>
    <property type="match status" value="3"/>
</dbReference>
<dbReference type="AlphaFoldDB" id="A0A1Y1XNW3"/>
<dbReference type="STRING" id="1754192.A0A1Y1XNW3"/>
<keyword evidence="1" id="KW-0677">Repeat</keyword>
<dbReference type="Pfam" id="PF12796">
    <property type="entry name" value="Ank_2"/>
    <property type="match status" value="1"/>
</dbReference>
<name>A0A1Y1XNW3_9FUNG</name>
<accession>A0A1Y1XNW3</accession>
<dbReference type="Proteomes" id="UP000193944">
    <property type="component" value="Unassembled WGS sequence"/>
</dbReference>
<protein>
    <submittedName>
        <fullName evidence="4">Ankyrin</fullName>
    </submittedName>
</protein>
<evidence type="ECO:0000313" key="5">
    <source>
        <dbReference type="Proteomes" id="UP000193944"/>
    </source>
</evidence>
<dbReference type="InterPro" id="IPR036770">
    <property type="entry name" value="Ankyrin_rpt-contain_sf"/>
</dbReference>
<reference evidence="4 5" key="1">
    <citation type="submission" date="2016-08" db="EMBL/GenBank/DDBJ databases">
        <title>A Parts List for Fungal Cellulosomes Revealed by Comparative Genomics.</title>
        <authorList>
            <consortium name="DOE Joint Genome Institute"/>
            <person name="Haitjema C.H."/>
            <person name="Gilmore S.P."/>
            <person name="Henske J.K."/>
            <person name="Solomon K.V."/>
            <person name="De Groot R."/>
            <person name="Kuo A."/>
            <person name="Mondo S.J."/>
            <person name="Salamov A.A."/>
            <person name="Labutti K."/>
            <person name="Zhao Z."/>
            <person name="Chiniquy J."/>
            <person name="Barry K."/>
            <person name="Brewer H.M."/>
            <person name="Purvine S.O."/>
            <person name="Wright A.T."/>
            <person name="Boxma B."/>
            <person name="Van Alen T."/>
            <person name="Hackstein J.H."/>
            <person name="Baker S.E."/>
            <person name="Grigoriev I.V."/>
            <person name="O'Malley M.A."/>
        </authorList>
    </citation>
    <scope>NUCLEOTIDE SEQUENCE [LARGE SCALE GENOMIC DNA]</scope>
    <source>
        <strain evidence="4 5">S4</strain>
    </source>
</reference>
<dbReference type="SMART" id="SM00248">
    <property type="entry name" value="ANK"/>
    <property type="match status" value="6"/>
</dbReference>
<comment type="caution">
    <text evidence="4">The sequence shown here is derived from an EMBL/GenBank/DDBJ whole genome shotgun (WGS) entry which is preliminary data.</text>
</comment>
<organism evidence="4 5">
    <name type="scientific">Anaeromyces robustus</name>
    <dbReference type="NCBI Taxonomy" id="1754192"/>
    <lineage>
        <taxon>Eukaryota</taxon>
        <taxon>Fungi</taxon>
        <taxon>Fungi incertae sedis</taxon>
        <taxon>Chytridiomycota</taxon>
        <taxon>Chytridiomycota incertae sedis</taxon>
        <taxon>Neocallimastigomycetes</taxon>
        <taxon>Neocallimastigales</taxon>
        <taxon>Neocallimastigaceae</taxon>
        <taxon>Anaeromyces</taxon>
    </lineage>
</organism>
<evidence type="ECO:0000256" key="1">
    <source>
        <dbReference type="ARBA" id="ARBA00022737"/>
    </source>
</evidence>
<proteinExistence type="predicted"/>
<dbReference type="InterPro" id="IPR002110">
    <property type="entry name" value="Ankyrin_rpt"/>
</dbReference>
<dbReference type="SUPFAM" id="SSF48403">
    <property type="entry name" value="Ankyrin repeat"/>
    <property type="match status" value="2"/>
</dbReference>
<evidence type="ECO:0000313" key="4">
    <source>
        <dbReference type="EMBL" id="ORX87447.1"/>
    </source>
</evidence>
<feature type="repeat" description="ANK" evidence="3">
    <location>
        <begin position="359"/>
        <end position="391"/>
    </location>
</feature>
<dbReference type="OrthoDB" id="2146204at2759"/>